<proteinExistence type="predicted"/>
<evidence type="ECO:0000259" key="2">
    <source>
        <dbReference type="Pfam" id="PF02371"/>
    </source>
</evidence>
<organism evidence="3 4">
    <name type="scientific">Pilimelia columellifera subsp. columellifera</name>
    <dbReference type="NCBI Taxonomy" id="706583"/>
    <lineage>
        <taxon>Bacteria</taxon>
        <taxon>Bacillati</taxon>
        <taxon>Actinomycetota</taxon>
        <taxon>Actinomycetes</taxon>
        <taxon>Micromonosporales</taxon>
        <taxon>Micromonosporaceae</taxon>
        <taxon>Pilimelia</taxon>
    </lineage>
</organism>
<feature type="domain" description="Transposase IS116/IS110/IS902 C-terminal" evidence="2">
    <location>
        <begin position="292"/>
        <end position="377"/>
    </location>
</feature>
<dbReference type="Proteomes" id="UP001499978">
    <property type="component" value="Unassembled WGS sequence"/>
</dbReference>
<gene>
    <name evidence="3" type="ORF">GCM10010201_36330</name>
</gene>
<keyword evidence="4" id="KW-1185">Reference proteome</keyword>
<dbReference type="Pfam" id="PF02371">
    <property type="entry name" value="Transposase_20"/>
    <property type="match status" value="1"/>
</dbReference>
<dbReference type="NCBIfam" id="NF033542">
    <property type="entry name" value="transpos_IS110"/>
    <property type="match status" value="1"/>
</dbReference>
<name>A0ABP6B2F4_9ACTN</name>
<evidence type="ECO:0000313" key="3">
    <source>
        <dbReference type="EMBL" id="GAA2533739.1"/>
    </source>
</evidence>
<dbReference type="InterPro" id="IPR003346">
    <property type="entry name" value="Transposase_20"/>
</dbReference>
<dbReference type="PANTHER" id="PTHR33055:SF3">
    <property type="entry name" value="PUTATIVE TRANSPOSASE FOR IS117-RELATED"/>
    <property type="match status" value="1"/>
</dbReference>
<sequence>MGKDVPARLPFKENPFRSRRARWTMTAVWAGIDAGKRAHHCVVIDGAGRVLLSRRVDNDEAALNELIEVVLGLAGAGEVVWATDLNAGGAALLIALLADRGQYLFYISGRIVHHAAATYRGAGKTDAKDARIIADQARMRTDLQPVRAADQISTDLRLLTARRTDLVFDRVRAINRLRATMLEYFPGLEAAFDYSKKAPLILVSGYQTPEAIRRLGASGLAAWLTSRGARNPKAVAAKAVEAAGAQRTVLLTQATGAQLVAQLAEQIMAIDVEVAKIDAQITERFTQHPDADILVSMPGFGTVLAATFLANTGGDLSAFETVDRLASVAGLAPAPRDSGRISGNHHRPRRFNRRLLRTCYLAALSSLKPSPASRTFYDRKRAEGKTHKQALIALARRRITTLWAMLRDRTLYQEPAPASTPSAA</sequence>
<reference evidence="4" key="1">
    <citation type="journal article" date="2019" name="Int. J. Syst. Evol. Microbiol.">
        <title>The Global Catalogue of Microorganisms (GCM) 10K type strain sequencing project: providing services to taxonomists for standard genome sequencing and annotation.</title>
        <authorList>
            <consortium name="The Broad Institute Genomics Platform"/>
            <consortium name="The Broad Institute Genome Sequencing Center for Infectious Disease"/>
            <person name="Wu L."/>
            <person name="Ma J."/>
        </authorList>
    </citation>
    <scope>NUCLEOTIDE SEQUENCE [LARGE SCALE GENOMIC DNA]</scope>
    <source>
        <strain evidence="4">JCM 3367</strain>
    </source>
</reference>
<dbReference type="PANTHER" id="PTHR33055">
    <property type="entry name" value="TRANSPOSASE FOR INSERTION SEQUENCE ELEMENT IS1111A"/>
    <property type="match status" value="1"/>
</dbReference>
<dbReference type="EMBL" id="BAAARY010000057">
    <property type="protein sequence ID" value="GAA2533739.1"/>
    <property type="molecule type" value="Genomic_DNA"/>
</dbReference>
<protein>
    <submittedName>
        <fullName evidence="3">IS110 family transposase</fullName>
    </submittedName>
</protein>
<accession>A0ABP6B2F4</accession>
<dbReference type="Pfam" id="PF01548">
    <property type="entry name" value="DEDD_Tnp_IS110"/>
    <property type="match status" value="1"/>
</dbReference>
<evidence type="ECO:0000313" key="4">
    <source>
        <dbReference type="Proteomes" id="UP001499978"/>
    </source>
</evidence>
<dbReference type="InterPro" id="IPR047650">
    <property type="entry name" value="Transpos_IS110"/>
</dbReference>
<dbReference type="InterPro" id="IPR002525">
    <property type="entry name" value="Transp_IS110-like_N"/>
</dbReference>
<evidence type="ECO:0000259" key="1">
    <source>
        <dbReference type="Pfam" id="PF01548"/>
    </source>
</evidence>
<comment type="caution">
    <text evidence="3">The sequence shown here is derived from an EMBL/GenBank/DDBJ whole genome shotgun (WGS) entry which is preliminary data.</text>
</comment>
<feature type="domain" description="Transposase IS110-like N-terminal" evidence="1">
    <location>
        <begin position="30"/>
        <end position="186"/>
    </location>
</feature>